<keyword evidence="2" id="KW-1185">Reference proteome</keyword>
<name>N0BBN3_9EURY</name>
<proteinExistence type="predicted"/>
<dbReference type="InterPro" id="IPR036021">
    <property type="entry name" value="Tungsten_al_ferr_oxy-like_C"/>
</dbReference>
<dbReference type="GO" id="GO:0009055">
    <property type="term" value="F:electron transfer activity"/>
    <property type="evidence" value="ECO:0007669"/>
    <property type="project" value="InterPro"/>
</dbReference>
<dbReference type="Proteomes" id="UP000013307">
    <property type="component" value="Chromosome"/>
</dbReference>
<sequence>MWSALCERDILGTHIKPDELKRKGEKIYREKLKLKVDMGFDKSKLKPQKRVFEVETFRGKLDERFIRETIGYYRKRVDCMIT</sequence>
<dbReference type="AlphaFoldDB" id="N0BBN3"/>
<dbReference type="GO" id="GO:0016625">
    <property type="term" value="F:oxidoreductase activity, acting on the aldehyde or oxo group of donors, iron-sulfur protein as acceptor"/>
    <property type="evidence" value="ECO:0007669"/>
    <property type="project" value="InterPro"/>
</dbReference>
<reference evidence="1 2" key="1">
    <citation type="journal article" date="2013" name="Genome Announc.">
        <title>Complete Genome Sequence of the Thermophilic and Facultatively Chemolithoautotrophic Sulfate Reducer Archaeoglobus sulfaticallidus Strain PM70-1T.</title>
        <authorList>
            <person name="Stokke R."/>
            <person name="Hocking W.P."/>
            <person name="Steinsbu B.O."/>
            <person name="Steen I.H."/>
        </authorList>
    </citation>
    <scope>NUCLEOTIDE SEQUENCE [LARGE SCALE GENOMIC DNA]</scope>
    <source>
        <strain evidence="1">PM70-1</strain>
    </source>
</reference>
<dbReference type="SUPFAM" id="SSF48310">
    <property type="entry name" value="Aldehyde ferredoxin oxidoreductase, C-terminal domains"/>
    <property type="match status" value="1"/>
</dbReference>
<gene>
    <name evidence="1" type="ORF">Asulf_00391</name>
</gene>
<dbReference type="eggNOG" id="arCOG00706">
    <property type="taxonomic scope" value="Archaea"/>
</dbReference>
<dbReference type="STRING" id="387631.Asulf_00391"/>
<protein>
    <submittedName>
        <fullName evidence="1">Uncharacterized protein</fullName>
    </submittedName>
</protein>
<evidence type="ECO:0000313" key="1">
    <source>
        <dbReference type="EMBL" id="AGK60418.1"/>
    </source>
</evidence>
<dbReference type="KEGG" id="ast:Asulf_00391"/>
<accession>N0BBN3</accession>
<organism evidence="1 2">
    <name type="scientific">Archaeoglobus sulfaticallidus PM70-1</name>
    <dbReference type="NCBI Taxonomy" id="387631"/>
    <lineage>
        <taxon>Archaea</taxon>
        <taxon>Methanobacteriati</taxon>
        <taxon>Methanobacteriota</taxon>
        <taxon>Archaeoglobi</taxon>
        <taxon>Archaeoglobales</taxon>
        <taxon>Archaeoglobaceae</taxon>
        <taxon>Archaeoglobus</taxon>
    </lineage>
</organism>
<dbReference type="EMBL" id="CP005290">
    <property type="protein sequence ID" value="AGK60418.1"/>
    <property type="molecule type" value="Genomic_DNA"/>
</dbReference>
<dbReference type="HOGENOM" id="CLU_2550056_0_0_2"/>
<evidence type="ECO:0000313" key="2">
    <source>
        <dbReference type="Proteomes" id="UP000013307"/>
    </source>
</evidence>
<dbReference type="GO" id="GO:0051536">
    <property type="term" value="F:iron-sulfur cluster binding"/>
    <property type="evidence" value="ECO:0007669"/>
    <property type="project" value="InterPro"/>
</dbReference>